<comment type="caution">
    <text evidence="1">The sequence shown here is derived from an EMBL/GenBank/DDBJ whole genome shotgun (WGS) entry which is preliminary data.</text>
</comment>
<protein>
    <submittedName>
        <fullName evidence="1">Uncharacterized protein</fullName>
    </submittedName>
</protein>
<evidence type="ECO:0000313" key="1">
    <source>
        <dbReference type="EMBL" id="RDH39915.1"/>
    </source>
</evidence>
<dbReference type="Proteomes" id="UP000226429">
    <property type="component" value="Unassembled WGS sequence"/>
</dbReference>
<keyword evidence="2" id="KW-1185">Reference proteome</keyword>
<accession>A0A370CG54</accession>
<dbReference type="AlphaFoldDB" id="A0A370CG54"/>
<dbReference type="EMBL" id="NMOS02000026">
    <property type="protein sequence ID" value="RDH39915.1"/>
    <property type="molecule type" value="Genomic_DNA"/>
</dbReference>
<gene>
    <name evidence="1" type="ORF">CFE62_006450</name>
</gene>
<reference evidence="1 2" key="1">
    <citation type="journal article" date="2017" name="Int. J. Syst. Evol. Microbiol.">
        <title>Aquarickettsiella crustaci n. gen. n. sp. (Gammaproteobacteria: Legionellales: Coxiellaceae); a bacterial pathogen of the freshwater crustacean: Gammarus fossarum (Malacostraca: Amphipoda).</title>
        <authorList>
            <person name="Bojko J."/>
            <person name="Dunn A.M."/>
            <person name="Stebbing P.D."/>
            <person name="Van Aerle R."/>
            <person name="Bacela-Spychalska K."/>
            <person name="Bean T.P."/>
            <person name="Stentiford G.D."/>
        </authorList>
    </citation>
    <scope>NUCLEOTIDE SEQUENCE [LARGE SCALE GENOMIC DNA]</scope>
    <source>
        <strain evidence="1">RA15029</strain>
    </source>
</reference>
<proteinExistence type="predicted"/>
<sequence length="340" mass="37645">MEIIRQTMFSSGEVDAINYHRSDFKDYLTAAQSLLNVEVGTTGLAKKRKGTQFLLQTKNSDANSKLYGFQDKNGQFYCLISGHHFFDIYAIKKEAASELQFLQTLSTPYASAELNDLDYSNDNDSLIFVHANYPPARITIKNYAPLLFTYEILNLYPLPAYDFGDVIYNKGNANLSGDVHTIRLTLTDSPGFNDDWIGGQIIGGGTTDLSPLGYAIITQVSYQANQVTFEGKVQIPFLIQGASTSATQYSIRKPAFSNNAGYPSKVIFFQNRLWFAHTKTLSNTIFASKINAPVNFDVGVGQETDAIIYTLGQSDSGGIVWMNGGKELEIYTAKRTALNI</sequence>
<reference evidence="1 2" key="2">
    <citation type="journal article" date="2018" name="J. Invertebr. Pathol.">
        <title>'Candidatus Aquirickettsiella gammari' (Gammaproteobacteria: Legionellales: Coxiellaceae): A bacterial pathogen of the freshwater crustacean Gammarus fossarum (Malacostraca: Amphipoda).</title>
        <authorList>
            <person name="Bojko J."/>
            <person name="Dunn A.M."/>
            <person name="Stebbing P.D."/>
            <person name="van Aerle R."/>
            <person name="Bacela-Spychalska K."/>
            <person name="Bean T.P."/>
            <person name="Urrutia A."/>
            <person name="Stentiford G.D."/>
        </authorList>
    </citation>
    <scope>NUCLEOTIDE SEQUENCE [LARGE SCALE GENOMIC DNA]</scope>
    <source>
        <strain evidence="1">RA15029</strain>
    </source>
</reference>
<name>A0A370CG54_9COXI</name>
<evidence type="ECO:0000313" key="2">
    <source>
        <dbReference type="Proteomes" id="UP000226429"/>
    </source>
</evidence>
<organism evidence="1 2">
    <name type="scientific">Candidatus Aquirickettsiella gammari</name>
    <dbReference type="NCBI Taxonomy" id="2016198"/>
    <lineage>
        <taxon>Bacteria</taxon>
        <taxon>Pseudomonadati</taxon>
        <taxon>Pseudomonadota</taxon>
        <taxon>Gammaproteobacteria</taxon>
        <taxon>Legionellales</taxon>
        <taxon>Coxiellaceae</taxon>
        <taxon>Candidatus Aquirickettsiella</taxon>
    </lineage>
</organism>